<name>A0A081N3V7_9GAMM</name>
<dbReference type="PANTHER" id="PTHR35562:SF2">
    <property type="entry name" value="DNA ENDONUCLEASE SMRA-RELATED"/>
    <property type="match status" value="1"/>
</dbReference>
<dbReference type="InterPro" id="IPR002625">
    <property type="entry name" value="Smr_dom"/>
</dbReference>
<evidence type="ECO:0000256" key="1">
    <source>
        <dbReference type="SAM" id="MobiDB-lite"/>
    </source>
</evidence>
<dbReference type="SMART" id="SM00463">
    <property type="entry name" value="SMR"/>
    <property type="match status" value="1"/>
</dbReference>
<organism evidence="3 4">
    <name type="scientific">Endozoicomonas numazuensis</name>
    <dbReference type="NCBI Taxonomy" id="1137799"/>
    <lineage>
        <taxon>Bacteria</taxon>
        <taxon>Pseudomonadati</taxon>
        <taxon>Pseudomonadota</taxon>
        <taxon>Gammaproteobacteria</taxon>
        <taxon>Oceanospirillales</taxon>
        <taxon>Endozoicomonadaceae</taxon>
        <taxon>Endozoicomonas</taxon>
    </lineage>
</organism>
<evidence type="ECO:0000313" key="4">
    <source>
        <dbReference type="Proteomes" id="UP000028073"/>
    </source>
</evidence>
<feature type="domain" description="Smr" evidence="2">
    <location>
        <begin position="102"/>
        <end position="183"/>
    </location>
</feature>
<gene>
    <name evidence="3" type="ORF">GZ78_26645</name>
</gene>
<dbReference type="Proteomes" id="UP000028073">
    <property type="component" value="Unassembled WGS sequence"/>
</dbReference>
<evidence type="ECO:0000313" key="3">
    <source>
        <dbReference type="EMBL" id="KEQ13130.1"/>
    </source>
</evidence>
<feature type="region of interest" description="Disordered" evidence="1">
    <location>
        <begin position="35"/>
        <end position="61"/>
    </location>
</feature>
<protein>
    <recommendedName>
        <fullName evidence="2">Smr domain-containing protein</fullName>
    </recommendedName>
</protein>
<dbReference type="EMBL" id="JOKH01000009">
    <property type="protein sequence ID" value="KEQ13130.1"/>
    <property type="molecule type" value="Genomic_DNA"/>
</dbReference>
<dbReference type="GO" id="GO:0004520">
    <property type="term" value="F:DNA endonuclease activity"/>
    <property type="evidence" value="ECO:0007669"/>
    <property type="project" value="TreeGrafter"/>
</dbReference>
<dbReference type="Pfam" id="PF01713">
    <property type="entry name" value="Smr"/>
    <property type="match status" value="1"/>
</dbReference>
<dbReference type="PROSITE" id="PS50828">
    <property type="entry name" value="SMR"/>
    <property type="match status" value="1"/>
</dbReference>
<dbReference type="STRING" id="1137799.GZ78_26645"/>
<dbReference type="PANTHER" id="PTHR35562">
    <property type="entry name" value="DNA ENDONUCLEASE SMRA-RELATED"/>
    <property type="match status" value="1"/>
</dbReference>
<evidence type="ECO:0000259" key="2">
    <source>
        <dbReference type="PROSITE" id="PS50828"/>
    </source>
</evidence>
<reference evidence="3 4" key="1">
    <citation type="submission" date="2014-06" db="EMBL/GenBank/DDBJ databases">
        <title>Whole Genome Sequences of Three Symbiotic Endozoicomonas Bacteria.</title>
        <authorList>
            <person name="Neave M.J."/>
            <person name="Apprill A."/>
            <person name="Voolstra C.R."/>
        </authorList>
    </citation>
    <scope>NUCLEOTIDE SEQUENCE [LARGE SCALE GENOMIC DNA]</scope>
    <source>
        <strain evidence="3 4">DSM 25634</strain>
    </source>
</reference>
<dbReference type="OrthoDB" id="9808881at2"/>
<comment type="caution">
    <text evidence="3">The sequence shown here is derived from an EMBL/GenBank/DDBJ whole genome shotgun (WGS) entry which is preliminary data.</text>
</comment>
<dbReference type="InterPro" id="IPR036063">
    <property type="entry name" value="Smr_dom_sf"/>
</dbReference>
<keyword evidence="4" id="KW-1185">Reference proteome</keyword>
<dbReference type="SUPFAM" id="SSF160443">
    <property type="entry name" value="SMR domain-like"/>
    <property type="match status" value="1"/>
</dbReference>
<dbReference type="AlphaFoldDB" id="A0A081N3V7"/>
<accession>A0A081N3V7</accession>
<dbReference type="eggNOG" id="COG2840">
    <property type="taxonomic scope" value="Bacteria"/>
</dbReference>
<dbReference type="Gene3D" id="3.30.1370.110">
    <property type="match status" value="1"/>
</dbReference>
<sequence>MTEDDKDDQKGLFKEAMMDVRPLKKTSRSAELKKPVANVPDSTLKARRRAAQMEDKPGGAALSESWVEPIDPEQKLDYSRPGIQHTRMRQLRQGLLPIQYQLDLHGYKIDEARDLLSEFLIFCRNEGMSCVRIIHGKSHRSTNRQNTLKSHVNHWLRQLPEVLAFCSAPPSEGGTGSVLVLLKRRT</sequence>
<proteinExistence type="predicted"/>